<evidence type="ECO:0000313" key="6">
    <source>
        <dbReference type="Proteomes" id="UP000614334"/>
    </source>
</evidence>
<feature type="chain" id="PRO_5034486083" evidence="3">
    <location>
        <begin position="22"/>
        <end position="1261"/>
    </location>
</feature>
<name>A0A8H7IBN7_9AGAM</name>
<evidence type="ECO:0000313" key="5">
    <source>
        <dbReference type="EMBL" id="KAF8753258.1"/>
    </source>
</evidence>
<dbReference type="SUPFAM" id="SSF50630">
    <property type="entry name" value="Acid proteases"/>
    <property type="match status" value="1"/>
</dbReference>
<dbReference type="PROSITE" id="PS51767">
    <property type="entry name" value="PEPTIDASE_A1"/>
    <property type="match status" value="1"/>
</dbReference>
<feature type="compositionally biased region" description="Basic and acidic residues" evidence="2">
    <location>
        <begin position="1204"/>
        <end position="1213"/>
    </location>
</feature>
<dbReference type="Gene3D" id="2.40.70.10">
    <property type="entry name" value="Acid Proteases"/>
    <property type="match status" value="2"/>
</dbReference>
<organism evidence="5 6">
    <name type="scientific">Rhizoctonia solani</name>
    <dbReference type="NCBI Taxonomy" id="456999"/>
    <lineage>
        <taxon>Eukaryota</taxon>
        <taxon>Fungi</taxon>
        <taxon>Dikarya</taxon>
        <taxon>Basidiomycota</taxon>
        <taxon>Agaricomycotina</taxon>
        <taxon>Agaricomycetes</taxon>
        <taxon>Cantharellales</taxon>
        <taxon>Ceratobasidiaceae</taxon>
        <taxon>Rhizoctonia</taxon>
    </lineage>
</organism>
<feature type="domain" description="Peptidase A1" evidence="4">
    <location>
        <begin position="1"/>
        <end position="320"/>
    </location>
</feature>
<evidence type="ECO:0000256" key="2">
    <source>
        <dbReference type="SAM" id="MobiDB-lite"/>
    </source>
</evidence>
<dbReference type="InterPro" id="IPR001461">
    <property type="entry name" value="Aspartic_peptidase_A1"/>
</dbReference>
<dbReference type="PANTHER" id="PTHR47966:SF74">
    <property type="entry name" value="AGR407CP"/>
    <property type="match status" value="1"/>
</dbReference>
<protein>
    <submittedName>
        <fullName evidence="5">Peptidase A1 family</fullName>
    </submittedName>
</protein>
<evidence type="ECO:0000259" key="4">
    <source>
        <dbReference type="PROSITE" id="PS51767"/>
    </source>
</evidence>
<feature type="compositionally biased region" description="Basic and acidic residues" evidence="2">
    <location>
        <begin position="586"/>
        <end position="598"/>
    </location>
</feature>
<feature type="region of interest" description="Disordered" evidence="2">
    <location>
        <begin position="1009"/>
        <end position="1028"/>
    </location>
</feature>
<dbReference type="InterPro" id="IPR021109">
    <property type="entry name" value="Peptidase_aspartic_dom_sf"/>
</dbReference>
<feature type="region of interest" description="Disordered" evidence="2">
    <location>
        <begin position="1127"/>
        <end position="1221"/>
    </location>
</feature>
<dbReference type="Pfam" id="PF00026">
    <property type="entry name" value="Asp"/>
    <property type="match status" value="1"/>
</dbReference>
<feature type="signal peptide" evidence="3">
    <location>
        <begin position="1"/>
        <end position="21"/>
    </location>
</feature>
<feature type="region of interest" description="Disordered" evidence="2">
    <location>
        <begin position="558"/>
        <end position="608"/>
    </location>
</feature>
<keyword evidence="3" id="KW-0732">Signal</keyword>
<feature type="compositionally biased region" description="Low complexity" evidence="2">
    <location>
        <begin position="364"/>
        <end position="384"/>
    </location>
</feature>
<comment type="caution">
    <text evidence="5">The sequence shown here is derived from an EMBL/GenBank/DDBJ whole genome shotgun (WGS) entry which is preliminary data.</text>
</comment>
<dbReference type="EMBL" id="JACYCF010000013">
    <property type="protein sequence ID" value="KAF8753258.1"/>
    <property type="molecule type" value="Genomic_DNA"/>
</dbReference>
<dbReference type="AlphaFoldDB" id="A0A8H7IBN7"/>
<evidence type="ECO:0000256" key="1">
    <source>
        <dbReference type="ARBA" id="ARBA00007447"/>
    </source>
</evidence>
<dbReference type="InterPro" id="IPR033121">
    <property type="entry name" value="PEPTIDASE_A1"/>
</dbReference>
<feature type="region of interest" description="Disordered" evidence="2">
    <location>
        <begin position="364"/>
        <end position="389"/>
    </location>
</feature>
<dbReference type="GO" id="GO:0006508">
    <property type="term" value="P:proteolysis"/>
    <property type="evidence" value="ECO:0007669"/>
    <property type="project" value="InterPro"/>
</dbReference>
<dbReference type="InterPro" id="IPR034164">
    <property type="entry name" value="Pepsin-like_dom"/>
</dbReference>
<sequence length="1261" mass="136150">MTFASTLLFGLVWSWLWAAEAKSSKLELVVRSRSEERLLKRGNATVEYLKYAAQIRFADGTRATGIVASEAMGVGGFNLTSQLFGLVNDTNVTLSLGDHEASGVLGLAVPPVARLAQQGLLSYPMFGLSLRKNDTGTLSLGAIDSDVVKNQSLILWHDVAPFPTLPNDNSSIYLQWAIHLAGVAINNEPIAQLDISQHNRISAPGAGCKRNLRAGCRRCRAIQPYPGKSLVGDGQYAIPCDTTVGMRFTFGSRNYTLQPHDYIFARVLDPPNMCLAWPLATAPVKMGSTGNLARQCWSRADSRVDSYGIDTKEPPKIGLYSVSPDVVVDTEESISQSLSVESATFATTLPNYVLPTPTYTTPPYLFSPTPSPTLSSSNTTPRPSETSQRQVQLLVLGAHAWRTCVIGFGRKHLLGAPHANHTPPKRPRASRDRHRLERVGHYTAFTHAKCCPGRAGEELGDPDTDFWIGIRTVAFWLVGCMPKDPAHRSALDDSNEDLSDGVGYTLYIVRNGNETDTWSVRVLKDKRGIYPKNAPGWGSTLLVDHDLDKVIMDMMSPPRSLSELDDVSDSGSSLGSGDWTDLSSAHADDASDDGRDGRPVGVLGRMNDGSEEAWTTADALSSSSASAYASLHAPLNPFESDGESEPLDSTLNIDLSFSDAVLAANPTALVSVAGAYPSIAQRSAVVHDVLLAIASAARASLVRVEYFNFASLSGLPSRVENRLAPEKEIVVLVRDHTVAPLTHSIDGTPSILVVFTSDAHESTVPSIHKHSILIPVVLSESRPVVLFDERDDRTDETSVDMTELTRQLSNLFTFERDSVATTQTAVDVAAELEREDKPFDSDIPTQDLDLDNQSLVSFYSETPSDHLLETQSLSDLEKNHSNRKLNASMGPGLTAACALAVVLSLLTRSILHHPCPRPTSAAGTSLALKSPHTSLAVKSSTTTSSLAVKSQHTSLSVRSSSTTALTVKSQQTSLSVRAPVNESCSTVPVSINKAETTSLSTIPVAGTSLSTTTASTSTATATSSPSSAPTAKAHVLHEVVEEFGFTIERVLGLNFRATMDAVRKSDAAIAEAVGRANEAIKAASGIDTAEHVKHASSELRGRHAVARRTAQRQLANLKRGVESLWGEEKEDVKGKGKAKETFSTKGKGKEKEVPRPGREKWHTSKDTGKPPRCERSAKKDKLKEDKPKGCGKCNEKKKIKSKFPTREEAEKAAKSNPRGKRPIAEVEVEWTWGPDAEYEYPFGYGPGTCCKRSRNILSFSG</sequence>
<proteinExistence type="inferred from homology"/>
<accession>A0A8H7IBN7</accession>
<evidence type="ECO:0000256" key="3">
    <source>
        <dbReference type="SAM" id="SignalP"/>
    </source>
</evidence>
<gene>
    <name evidence="5" type="ORF">RHS01_07175</name>
</gene>
<feature type="compositionally biased region" description="Low complexity" evidence="2">
    <location>
        <begin position="569"/>
        <end position="585"/>
    </location>
</feature>
<reference evidence="5" key="1">
    <citation type="submission" date="2020-09" db="EMBL/GenBank/DDBJ databases">
        <title>Comparative genome analyses of four rice-infecting Rhizoctonia solani isolates reveal extensive enrichment of homogalacturonan modification genes.</title>
        <authorList>
            <person name="Lee D.-Y."/>
            <person name="Jeon J."/>
            <person name="Kim K.-T."/>
            <person name="Cheong K."/>
            <person name="Song H."/>
            <person name="Choi G."/>
            <person name="Ko J."/>
            <person name="Opiyo S.O."/>
            <person name="Zuo S."/>
            <person name="Madhav S."/>
            <person name="Lee Y.-H."/>
            <person name="Wang G.-L."/>
        </authorList>
    </citation>
    <scope>NUCLEOTIDE SEQUENCE</scope>
    <source>
        <strain evidence="5">AG1-IA B2</strain>
    </source>
</reference>
<feature type="compositionally biased region" description="Basic and acidic residues" evidence="2">
    <location>
        <begin position="1127"/>
        <end position="1196"/>
    </location>
</feature>
<dbReference type="PANTHER" id="PTHR47966">
    <property type="entry name" value="BETA-SITE APP-CLEAVING ENZYME, ISOFORM A-RELATED"/>
    <property type="match status" value="1"/>
</dbReference>
<comment type="similarity">
    <text evidence="1">Belongs to the peptidase A1 family.</text>
</comment>
<dbReference type="Proteomes" id="UP000614334">
    <property type="component" value="Unassembled WGS sequence"/>
</dbReference>
<dbReference type="GO" id="GO:0004190">
    <property type="term" value="F:aspartic-type endopeptidase activity"/>
    <property type="evidence" value="ECO:0007669"/>
    <property type="project" value="InterPro"/>
</dbReference>
<dbReference type="CDD" id="cd05471">
    <property type="entry name" value="pepsin_like"/>
    <property type="match status" value="1"/>
</dbReference>